<evidence type="ECO:0000256" key="4">
    <source>
        <dbReference type="ARBA" id="ARBA00022833"/>
    </source>
</evidence>
<evidence type="ECO:0000313" key="10">
    <source>
        <dbReference type="Proteomes" id="UP000265000"/>
    </source>
</evidence>
<dbReference type="InterPro" id="IPR034732">
    <property type="entry name" value="EPHD"/>
</dbReference>
<dbReference type="GO" id="GO:0005634">
    <property type="term" value="C:nucleus"/>
    <property type="evidence" value="ECO:0007669"/>
    <property type="project" value="UniProtKB-SubCell"/>
</dbReference>
<dbReference type="PROSITE" id="PS51805">
    <property type="entry name" value="EPHD"/>
    <property type="match status" value="1"/>
</dbReference>
<dbReference type="PANTHER" id="PTHR12420">
    <property type="entry name" value="PHD FINGER PROTEIN"/>
    <property type="match status" value="1"/>
</dbReference>
<accession>A0A3Q2PFR7</accession>
<evidence type="ECO:0000313" key="9">
    <source>
        <dbReference type="Ensembl" id="ENSFHEP00000011010.1"/>
    </source>
</evidence>
<evidence type="ECO:0000259" key="8">
    <source>
        <dbReference type="PROSITE" id="PS51805"/>
    </source>
</evidence>
<feature type="compositionally biased region" description="Low complexity" evidence="7">
    <location>
        <begin position="159"/>
        <end position="172"/>
    </location>
</feature>
<feature type="domain" description="PHD-type" evidence="8">
    <location>
        <begin position="6"/>
        <end position="124"/>
    </location>
</feature>
<dbReference type="Pfam" id="PF13771">
    <property type="entry name" value="zf-HC5HC2H"/>
    <property type="match status" value="1"/>
</dbReference>
<evidence type="ECO:0000256" key="6">
    <source>
        <dbReference type="SAM" id="Coils"/>
    </source>
</evidence>
<dbReference type="GeneTree" id="ENSGT00950000182865"/>
<feature type="region of interest" description="Disordered" evidence="7">
    <location>
        <begin position="238"/>
        <end position="299"/>
    </location>
</feature>
<proteinExistence type="predicted"/>
<keyword evidence="6" id="KW-0175">Coiled coil</keyword>
<sequence>MNHGQPASCVLCCRSKETKITGTLSTKERITAHQNCLLFSSGIFCTNSPQFDDLFGFSVKDVQREVKRGAKLCCSHCRRKGATAGCELKRCKRTFHYPCAVEGGARTFEDDNCGKYGLYCMDHSDQTGSAVRRTKNPGEAGTSKKKKNNGTPSVFRQLSSCSSDTSGVSLSSTKRELSFDDLEEEGSASERKSRKWRKISEDSSPDEGLIPPLETDLEESMNSLQEHVSARPLLISKDSENPSCSPAGIQVEDVSAVANRNEDETLIQSDAESESLLAPAAHSPELPSSPAPQPVADECLQVEWVEKEVQTIKRELEESSLDQYPDRSLEEPVSKRTAVPDPSAEHCQPVSPPPSSSFDAFVPQPVFILSSASPSPTGAPSPDPRRTPPASEQKPDVDSASFWRSCNTAGCTQAIFTEFTTEMNNLSSRIQCDQASQEDYDRALSVMMASGRLADLVTKQEEELERRQMELQRASAALKDVASALRR</sequence>
<dbReference type="InterPro" id="IPR013083">
    <property type="entry name" value="Znf_RING/FYVE/PHD"/>
</dbReference>
<dbReference type="Gene3D" id="3.30.40.10">
    <property type="entry name" value="Zinc/RING finger domain, C3HC4 (zinc finger)"/>
    <property type="match status" value="1"/>
</dbReference>
<dbReference type="STRING" id="8078.ENSFHEP00000011010"/>
<keyword evidence="3" id="KW-0863">Zinc-finger</keyword>
<keyword evidence="10" id="KW-1185">Reference proteome</keyword>
<protein>
    <submittedName>
        <fullName evidence="9">PHD finger protein 11</fullName>
    </submittedName>
</protein>
<dbReference type="PANTHER" id="PTHR12420:SF4">
    <property type="entry name" value="PHD FINGER PROTEIN 11"/>
    <property type="match status" value="1"/>
</dbReference>
<evidence type="ECO:0000256" key="7">
    <source>
        <dbReference type="SAM" id="MobiDB-lite"/>
    </source>
</evidence>
<keyword evidence="5" id="KW-0539">Nucleus</keyword>
<reference evidence="9" key="1">
    <citation type="submission" date="2025-05" db="UniProtKB">
        <authorList>
            <consortium name="Ensembl"/>
        </authorList>
    </citation>
    <scope>IDENTIFICATION</scope>
</reference>
<dbReference type="GO" id="GO:0008270">
    <property type="term" value="F:zinc ion binding"/>
    <property type="evidence" value="ECO:0007669"/>
    <property type="project" value="UniProtKB-KW"/>
</dbReference>
<dbReference type="InterPro" id="IPR051188">
    <property type="entry name" value="PHD-type_Zinc_Finger"/>
</dbReference>
<keyword evidence="2" id="KW-0479">Metal-binding</keyword>
<keyword evidence="4" id="KW-0862">Zinc</keyword>
<dbReference type="Ensembl" id="ENSFHET00000017888.1">
    <property type="protein sequence ID" value="ENSFHEP00000010993.1"/>
    <property type="gene ID" value="ENSFHEG00000012396.1"/>
</dbReference>
<feature type="compositionally biased region" description="Basic and acidic residues" evidence="7">
    <location>
        <begin position="324"/>
        <end position="334"/>
    </location>
</feature>
<dbReference type="Proteomes" id="UP000265000">
    <property type="component" value="Unplaced"/>
</dbReference>
<evidence type="ECO:0000256" key="1">
    <source>
        <dbReference type="ARBA" id="ARBA00004123"/>
    </source>
</evidence>
<dbReference type="AlphaFoldDB" id="A0A3Q2PFR7"/>
<dbReference type="Ensembl" id="ENSFHET00000031426.1">
    <property type="protein sequence ID" value="ENSFHEP00000011010.1"/>
    <property type="gene ID" value="ENSFHEG00000012396.1"/>
</dbReference>
<dbReference type="GeneID" id="105927465"/>
<dbReference type="OrthoDB" id="512616at2759"/>
<organism evidence="9 10">
    <name type="scientific">Fundulus heteroclitus</name>
    <name type="common">Killifish</name>
    <name type="synonym">Mummichog</name>
    <dbReference type="NCBI Taxonomy" id="8078"/>
    <lineage>
        <taxon>Eukaryota</taxon>
        <taxon>Metazoa</taxon>
        <taxon>Chordata</taxon>
        <taxon>Craniata</taxon>
        <taxon>Vertebrata</taxon>
        <taxon>Euteleostomi</taxon>
        <taxon>Actinopterygii</taxon>
        <taxon>Neopterygii</taxon>
        <taxon>Teleostei</taxon>
        <taxon>Neoteleostei</taxon>
        <taxon>Acanthomorphata</taxon>
        <taxon>Ovalentaria</taxon>
        <taxon>Atherinomorphae</taxon>
        <taxon>Cyprinodontiformes</taxon>
        <taxon>Fundulidae</taxon>
        <taxon>Fundulus</taxon>
    </lineage>
</organism>
<evidence type="ECO:0000256" key="5">
    <source>
        <dbReference type="ARBA" id="ARBA00023242"/>
    </source>
</evidence>
<comment type="subcellular location">
    <subcellularLocation>
        <location evidence="1">Nucleus</location>
    </subcellularLocation>
</comment>
<evidence type="ECO:0000256" key="2">
    <source>
        <dbReference type="ARBA" id="ARBA00022723"/>
    </source>
</evidence>
<feature type="region of interest" description="Disordered" evidence="7">
    <location>
        <begin position="316"/>
        <end position="399"/>
    </location>
</feature>
<feature type="coiled-coil region" evidence="6">
    <location>
        <begin position="454"/>
        <end position="481"/>
    </location>
</feature>
<dbReference type="CTD" id="51131"/>
<feature type="compositionally biased region" description="Polar residues" evidence="7">
    <location>
        <begin position="149"/>
        <end position="158"/>
    </location>
</feature>
<evidence type="ECO:0000256" key="3">
    <source>
        <dbReference type="ARBA" id="ARBA00022771"/>
    </source>
</evidence>
<name>A0A3Q2PFR7_FUNHE</name>
<feature type="region of interest" description="Disordered" evidence="7">
    <location>
        <begin position="128"/>
        <end position="213"/>
    </location>
</feature>